<dbReference type="AlphaFoldDB" id="A0A8J4Q1K7"/>
<accession>A0A8J4Q1K7</accession>
<proteinExistence type="predicted"/>
<comment type="caution">
    <text evidence="1">The sequence shown here is derived from an EMBL/GenBank/DDBJ whole genome shotgun (WGS) entry which is preliminary data.</text>
</comment>
<sequence>MSSCNNTTKSVSKLYRYWCIKQPLHQRTLSIQRLSPLNTDSNNKSSLFFVNKPYQRNFFASNNNKTQLSPTEQSSLVDFLDSVSSQKDYINIKSVEEQEKEKQQSTIVDSPLPDTLKEKISNITQHLFLSINSNNVKEIQKSLIRLTELKVNYAQPLYPIYQHALEYCLSRQEQGEQVDHIIDTIIKFTTNEKSKINFTNMYFYNIVMGNENLVNIFQDHLDGKEKSFQFIITQNIIHLSLLYNRYDIALEWYLARVNRYKLPTFQNLNNLFRFYHKEKNDQLGEKFWTAGLVFRKGQSFLEKEWNHYRSLDPYKIVQDFQIFAGFQSFVHNTSPVIPIQLQKVYFDLEIAIKEKKSSIVKKILMRDIYPKKLIPPKTLLIDALILYIEANPKEFLKSTKVPEYIKPLMGISPLDLSDDIESGVQNLISCGNYSPSVSTHNSILQGLFNTENYEITCKYLIAMFENGVPITSLKMVSSKLVENYSNYKDYIKSLLPIIQSQTKSDGNTPSYASNLFLKHALEITNQMPKDQQKGALDKLLENYKRAPKDQFSMRVGIDILAKIHPVPPTENLDHWEQVFNDQVTRFKDSDSFYLQFLFEKLLSLNQEALVIDYVEKDPTCLTTSHPKTLLDYFETIQKDHQKVIDRFLILQYHPKKIEYPLKLAWIILKANKIIQNPKVKEIIEQVFENRSFAKIDKITQLSTSSLSYLNLIIKDMKKANKPQK</sequence>
<dbReference type="EMBL" id="AJWJ01000038">
    <property type="protein sequence ID" value="KAF2077119.1"/>
    <property type="molecule type" value="Genomic_DNA"/>
</dbReference>
<gene>
    <name evidence="1" type="ORF">CYY_001566</name>
</gene>
<dbReference type="OrthoDB" id="10691888at2759"/>
<reference evidence="1" key="1">
    <citation type="submission" date="2020-01" db="EMBL/GenBank/DDBJ databases">
        <title>Development of genomics and gene disruption for Polysphondylium violaceum indicates a role for the polyketide synthase stlB in stalk morphogenesis.</title>
        <authorList>
            <person name="Narita B."/>
            <person name="Kawabe Y."/>
            <person name="Kin K."/>
            <person name="Saito T."/>
            <person name="Gibbs R."/>
            <person name="Kuspa A."/>
            <person name="Muzny D."/>
            <person name="Queller D."/>
            <person name="Richards S."/>
            <person name="Strassman J."/>
            <person name="Sucgang R."/>
            <person name="Worley K."/>
            <person name="Schaap P."/>
        </authorList>
    </citation>
    <scope>NUCLEOTIDE SEQUENCE</scope>
    <source>
        <strain evidence="1">QSvi11</strain>
    </source>
</reference>
<protein>
    <submittedName>
        <fullName evidence="1">Uncharacterized protein</fullName>
    </submittedName>
</protein>
<evidence type="ECO:0000313" key="1">
    <source>
        <dbReference type="EMBL" id="KAF2077119.1"/>
    </source>
</evidence>
<keyword evidence="2" id="KW-1185">Reference proteome</keyword>
<name>A0A8J4Q1K7_9MYCE</name>
<organism evidence="1 2">
    <name type="scientific">Polysphondylium violaceum</name>
    <dbReference type="NCBI Taxonomy" id="133409"/>
    <lineage>
        <taxon>Eukaryota</taxon>
        <taxon>Amoebozoa</taxon>
        <taxon>Evosea</taxon>
        <taxon>Eumycetozoa</taxon>
        <taxon>Dictyostelia</taxon>
        <taxon>Dictyosteliales</taxon>
        <taxon>Dictyosteliaceae</taxon>
        <taxon>Polysphondylium</taxon>
    </lineage>
</organism>
<evidence type="ECO:0000313" key="2">
    <source>
        <dbReference type="Proteomes" id="UP000695562"/>
    </source>
</evidence>
<dbReference type="Proteomes" id="UP000695562">
    <property type="component" value="Unassembled WGS sequence"/>
</dbReference>